<keyword evidence="13" id="KW-1185">Reference proteome</keyword>
<evidence type="ECO:0000313" key="13">
    <source>
        <dbReference type="Proteomes" id="UP001597012"/>
    </source>
</evidence>
<evidence type="ECO:0000256" key="6">
    <source>
        <dbReference type="ARBA" id="ARBA00022692"/>
    </source>
</evidence>
<feature type="domain" description="TonB C-terminal" evidence="11">
    <location>
        <begin position="145"/>
        <end position="234"/>
    </location>
</feature>
<evidence type="ECO:0000256" key="2">
    <source>
        <dbReference type="ARBA" id="ARBA00006555"/>
    </source>
</evidence>
<evidence type="ECO:0000313" key="12">
    <source>
        <dbReference type="EMBL" id="MFD0799338.1"/>
    </source>
</evidence>
<keyword evidence="4" id="KW-1003">Cell membrane</keyword>
<keyword evidence="6 10" id="KW-0812">Transmembrane</keyword>
<evidence type="ECO:0000256" key="3">
    <source>
        <dbReference type="ARBA" id="ARBA00022448"/>
    </source>
</evidence>
<dbReference type="PROSITE" id="PS52015">
    <property type="entry name" value="TONB_CTD"/>
    <property type="match status" value="1"/>
</dbReference>
<accession>A0ABW3B891</accession>
<dbReference type="EMBL" id="JBHTHY010000022">
    <property type="protein sequence ID" value="MFD0799338.1"/>
    <property type="molecule type" value="Genomic_DNA"/>
</dbReference>
<dbReference type="InterPro" id="IPR037682">
    <property type="entry name" value="TonB_C"/>
</dbReference>
<evidence type="ECO:0000256" key="1">
    <source>
        <dbReference type="ARBA" id="ARBA00004383"/>
    </source>
</evidence>
<gene>
    <name evidence="12" type="ORF">ACFQZJ_17840</name>
</gene>
<dbReference type="InterPro" id="IPR006260">
    <property type="entry name" value="TonB/TolA_C"/>
</dbReference>
<dbReference type="Gene3D" id="3.30.1150.10">
    <property type="match status" value="1"/>
</dbReference>
<keyword evidence="3" id="KW-0813">Transport</keyword>
<dbReference type="PANTHER" id="PTHR33446:SF2">
    <property type="entry name" value="PROTEIN TONB"/>
    <property type="match status" value="1"/>
</dbReference>
<dbReference type="Pfam" id="PF03544">
    <property type="entry name" value="TonB_C"/>
    <property type="match status" value="1"/>
</dbReference>
<keyword evidence="9 10" id="KW-0472">Membrane</keyword>
<dbReference type="NCBIfam" id="TIGR01352">
    <property type="entry name" value="tonB_Cterm"/>
    <property type="match status" value="1"/>
</dbReference>
<dbReference type="PANTHER" id="PTHR33446">
    <property type="entry name" value="PROTEIN TONB-RELATED"/>
    <property type="match status" value="1"/>
</dbReference>
<evidence type="ECO:0000256" key="10">
    <source>
        <dbReference type="SAM" id="Phobius"/>
    </source>
</evidence>
<proteinExistence type="inferred from homology"/>
<evidence type="ECO:0000256" key="5">
    <source>
        <dbReference type="ARBA" id="ARBA00022519"/>
    </source>
</evidence>
<name>A0ABW3B891_9FLAO</name>
<evidence type="ECO:0000256" key="7">
    <source>
        <dbReference type="ARBA" id="ARBA00022927"/>
    </source>
</evidence>
<comment type="caution">
    <text evidence="12">The sequence shown here is derived from an EMBL/GenBank/DDBJ whole genome shotgun (WGS) entry which is preliminary data.</text>
</comment>
<dbReference type="InterPro" id="IPR051045">
    <property type="entry name" value="TonB-dependent_transducer"/>
</dbReference>
<dbReference type="InterPro" id="IPR003538">
    <property type="entry name" value="TonB"/>
</dbReference>
<evidence type="ECO:0000259" key="11">
    <source>
        <dbReference type="PROSITE" id="PS52015"/>
    </source>
</evidence>
<feature type="transmembrane region" description="Helical" evidence="10">
    <location>
        <begin position="16"/>
        <end position="34"/>
    </location>
</feature>
<keyword evidence="8 10" id="KW-1133">Transmembrane helix</keyword>
<dbReference type="Proteomes" id="UP001597012">
    <property type="component" value="Unassembled WGS sequence"/>
</dbReference>
<reference evidence="13" key="1">
    <citation type="journal article" date="2019" name="Int. J. Syst. Evol. Microbiol.">
        <title>The Global Catalogue of Microorganisms (GCM) 10K type strain sequencing project: providing services to taxonomists for standard genome sequencing and annotation.</title>
        <authorList>
            <consortium name="The Broad Institute Genomics Platform"/>
            <consortium name="The Broad Institute Genome Sequencing Center for Infectious Disease"/>
            <person name="Wu L."/>
            <person name="Ma J."/>
        </authorList>
    </citation>
    <scope>NUCLEOTIDE SEQUENCE [LARGE SCALE GENOMIC DNA]</scope>
    <source>
        <strain evidence="13">CCUG 61948</strain>
    </source>
</reference>
<evidence type="ECO:0000256" key="4">
    <source>
        <dbReference type="ARBA" id="ARBA00022475"/>
    </source>
</evidence>
<keyword evidence="5" id="KW-0997">Cell inner membrane</keyword>
<dbReference type="SUPFAM" id="SSF74653">
    <property type="entry name" value="TolA/TonB C-terminal domain"/>
    <property type="match status" value="1"/>
</dbReference>
<dbReference type="RefSeq" id="WP_379936294.1">
    <property type="nucleotide sequence ID" value="NZ_JBHTHY010000022.1"/>
</dbReference>
<evidence type="ECO:0000256" key="9">
    <source>
        <dbReference type="ARBA" id="ARBA00023136"/>
    </source>
</evidence>
<organism evidence="12 13">
    <name type="scientific">Maribacter chungangensis</name>
    <dbReference type="NCBI Taxonomy" id="1069117"/>
    <lineage>
        <taxon>Bacteria</taxon>
        <taxon>Pseudomonadati</taxon>
        <taxon>Bacteroidota</taxon>
        <taxon>Flavobacteriia</taxon>
        <taxon>Flavobacteriales</taxon>
        <taxon>Flavobacteriaceae</taxon>
        <taxon>Maribacter</taxon>
    </lineage>
</organism>
<keyword evidence="7" id="KW-0653">Protein transport</keyword>
<dbReference type="PRINTS" id="PR01374">
    <property type="entry name" value="TONBPROTEIN"/>
</dbReference>
<evidence type="ECO:0000256" key="8">
    <source>
        <dbReference type="ARBA" id="ARBA00022989"/>
    </source>
</evidence>
<comment type="similarity">
    <text evidence="2">Belongs to the TonB family.</text>
</comment>
<comment type="subcellular location">
    <subcellularLocation>
        <location evidence="1">Cell inner membrane</location>
        <topology evidence="1">Single-pass membrane protein</topology>
        <orientation evidence="1">Periplasmic side</orientation>
    </subcellularLocation>
</comment>
<protein>
    <submittedName>
        <fullName evidence="12">Energy transducer TonB</fullName>
    </submittedName>
</protein>
<sequence length="234" mass="26738">MKLKKNPKKDINKRSGVYFAIGLVTVMLLSYIALEWKTYDISYNPDIGMNQLDEPLDEKAPVFILETPPPPPSPVIPIEIEIVKDEDPIKESIIAIIEPDQNTEIPENHTFNIIEDEPEPDVTWINIEEAPIYPGCENETDKRDCFAKMVQKHIGQVFRYPEQERELGIQGRVNVMFDIQKDGTIGNIRMRGPNDNLENEAGRIIGKLPKMTPGKQRDRNVKVSFAIPITFKLQ</sequence>